<dbReference type="AlphaFoldDB" id="A0A821CRK9"/>
<name>A0A821CRK9_9BILA</name>
<evidence type="ECO:0000313" key="2">
    <source>
        <dbReference type="Proteomes" id="UP000663851"/>
    </source>
</evidence>
<proteinExistence type="predicted"/>
<dbReference type="Proteomes" id="UP000663851">
    <property type="component" value="Unassembled WGS sequence"/>
</dbReference>
<gene>
    <name evidence="1" type="ORF">HFQ381_LOCUS34002</name>
</gene>
<dbReference type="EMBL" id="CAJOBO010012626">
    <property type="protein sequence ID" value="CAF4611390.1"/>
    <property type="molecule type" value="Genomic_DNA"/>
</dbReference>
<accession>A0A821CRK9</accession>
<feature type="non-terminal residue" evidence="1">
    <location>
        <position position="64"/>
    </location>
</feature>
<reference evidence="1" key="1">
    <citation type="submission" date="2021-02" db="EMBL/GenBank/DDBJ databases">
        <authorList>
            <person name="Nowell W R."/>
        </authorList>
    </citation>
    <scope>NUCLEOTIDE SEQUENCE</scope>
</reference>
<comment type="caution">
    <text evidence="1">The sequence shown here is derived from an EMBL/GenBank/DDBJ whole genome shotgun (WGS) entry which is preliminary data.</text>
</comment>
<organism evidence="1 2">
    <name type="scientific">Rotaria socialis</name>
    <dbReference type="NCBI Taxonomy" id="392032"/>
    <lineage>
        <taxon>Eukaryota</taxon>
        <taxon>Metazoa</taxon>
        <taxon>Spiralia</taxon>
        <taxon>Gnathifera</taxon>
        <taxon>Rotifera</taxon>
        <taxon>Eurotatoria</taxon>
        <taxon>Bdelloidea</taxon>
        <taxon>Philodinida</taxon>
        <taxon>Philodinidae</taxon>
        <taxon>Rotaria</taxon>
    </lineage>
</organism>
<sequence length="64" mass="6998">MLDDNHLFQRAASSAYASMAAFTAAASMYNSFYPTASSTNTDPVNYFGCTGNENGFVRQTNKRN</sequence>
<protein>
    <submittedName>
        <fullName evidence="1">Uncharacterized protein</fullName>
    </submittedName>
</protein>
<evidence type="ECO:0000313" key="1">
    <source>
        <dbReference type="EMBL" id="CAF4611390.1"/>
    </source>
</evidence>